<keyword evidence="3" id="KW-1185">Reference proteome</keyword>
<dbReference type="Proteomes" id="UP000192907">
    <property type="component" value="Unassembled WGS sequence"/>
</dbReference>
<proteinExistence type="predicted"/>
<dbReference type="PANTHER" id="PTHR43245">
    <property type="entry name" value="BIFUNCTIONAL POLYMYXIN RESISTANCE PROTEIN ARNA"/>
    <property type="match status" value="1"/>
</dbReference>
<dbReference type="Pfam" id="PF01370">
    <property type="entry name" value="Epimerase"/>
    <property type="match status" value="1"/>
</dbReference>
<protein>
    <submittedName>
        <fullName evidence="2">Nucleoside-diphosphate-sugar epimerase</fullName>
    </submittedName>
</protein>
<dbReference type="InterPro" id="IPR001509">
    <property type="entry name" value="Epimerase_deHydtase"/>
</dbReference>
<dbReference type="EMBL" id="FWZT01000047">
    <property type="protein sequence ID" value="SMF83458.1"/>
    <property type="molecule type" value="Genomic_DNA"/>
</dbReference>
<dbReference type="RefSeq" id="WP_159455754.1">
    <property type="nucleotide sequence ID" value="NZ_FWZT01000047.1"/>
</dbReference>
<dbReference type="PANTHER" id="PTHR43245:SF55">
    <property type="entry name" value="NAD(P)-BINDING DOMAIN-CONTAINING PROTEIN"/>
    <property type="match status" value="1"/>
</dbReference>
<accession>A0A1Y6CYN3</accession>
<dbReference type="AlphaFoldDB" id="A0A1Y6CYN3"/>
<evidence type="ECO:0000313" key="2">
    <source>
        <dbReference type="EMBL" id="SMF83458.1"/>
    </source>
</evidence>
<sequence length="353" mass="40172">MSSSDLPIVVITGAAGFIGSALRSYLEGRYKLISVDKKPFQGLNELEEVLQVDLEVPGERNLLIHRMEELGSQITAFIHLAAYYDFSNKPNPSYEGLNQALPHLLDSFAKVAPASARFIYASSMSAIAPTEPGRKIQPFGEKLALWQYPRSKVAAEKTLDQHPMQQSIVQLVLAAVYSDYGELVPLFHQIELMASSSPEKFFYPGPVNHGLTYVHVDDTVAAFEAAIDAKIQVGERLRLLIGEPEAVSYGFISEQVSQQFRGRGIKIWQMPKWLTRWGAWVLSMVFELLGKRRFIQPWMIPFAGEHFELDISLSKKYLGWEPKHSLRKELPEIVKFKYENPDKWNVINHRRPW</sequence>
<reference evidence="3" key="1">
    <citation type="submission" date="2017-04" db="EMBL/GenBank/DDBJ databases">
        <authorList>
            <person name="Varghese N."/>
            <person name="Submissions S."/>
        </authorList>
    </citation>
    <scope>NUCLEOTIDE SEQUENCE [LARGE SCALE GENOMIC DNA]</scope>
    <source>
        <strain evidence="3">RKEM611</strain>
    </source>
</reference>
<dbReference type="STRING" id="1513793.SAMN06296036_1473"/>
<evidence type="ECO:0000259" key="1">
    <source>
        <dbReference type="Pfam" id="PF01370"/>
    </source>
</evidence>
<gene>
    <name evidence="2" type="ORF">SAMN06296036_1473</name>
</gene>
<name>A0A1Y6CYN3_9BACT</name>
<evidence type="ECO:0000313" key="3">
    <source>
        <dbReference type="Proteomes" id="UP000192907"/>
    </source>
</evidence>
<dbReference type="InterPro" id="IPR036291">
    <property type="entry name" value="NAD(P)-bd_dom_sf"/>
</dbReference>
<dbReference type="InterPro" id="IPR050177">
    <property type="entry name" value="Lipid_A_modif_metabolic_enz"/>
</dbReference>
<organism evidence="2 3">
    <name type="scientific">Pseudobacteriovorax antillogorgiicola</name>
    <dbReference type="NCBI Taxonomy" id="1513793"/>
    <lineage>
        <taxon>Bacteria</taxon>
        <taxon>Pseudomonadati</taxon>
        <taxon>Bdellovibrionota</taxon>
        <taxon>Oligoflexia</taxon>
        <taxon>Oligoflexales</taxon>
        <taxon>Pseudobacteriovoracaceae</taxon>
        <taxon>Pseudobacteriovorax</taxon>
    </lineage>
</organism>
<feature type="domain" description="NAD-dependent epimerase/dehydratase" evidence="1">
    <location>
        <begin position="9"/>
        <end position="230"/>
    </location>
</feature>
<dbReference type="Gene3D" id="3.40.50.720">
    <property type="entry name" value="NAD(P)-binding Rossmann-like Domain"/>
    <property type="match status" value="1"/>
</dbReference>
<dbReference type="SUPFAM" id="SSF51735">
    <property type="entry name" value="NAD(P)-binding Rossmann-fold domains"/>
    <property type="match status" value="1"/>
</dbReference>